<dbReference type="SMART" id="SM00849">
    <property type="entry name" value="Lactamase_B"/>
    <property type="match status" value="1"/>
</dbReference>
<gene>
    <name evidence="3" type="ORF">QFZ22_000979</name>
</gene>
<organism evidence="3 4">
    <name type="scientific">Streptomyces canus</name>
    <dbReference type="NCBI Taxonomy" id="58343"/>
    <lineage>
        <taxon>Bacteria</taxon>
        <taxon>Bacillati</taxon>
        <taxon>Actinomycetota</taxon>
        <taxon>Actinomycetes</taxon>
        <taxon>Kitasatosporales</taxon>
        <taxon>Streptomycetaceae</taxon>
        <taxon>Streptomyces</taxon>
        <taxon>Streptomyces aurantiacus group</taxon>
    </lineage>
</organism>
<dbReference type="PANTHER" id="PTHR42951:SF4">
    <property type="entry name" value="ACYL-COENZYME A THIOESTERASE MBLAC2"/>
    <property type="match status" value="1"/>
</dbReference>
<dbReference type="InterPro" id="IPR006311">
    <property type="entry name" value="TAT_signal"/>
</dbReference>
<sequence length="361" mass="38903">MTAEPMGSGTSRRTLLKRASVAAAVPTVASLLGGFPGTAAAGDVPRLPDYAPIPATSVGPAMNADGYFVGQIKGNLYWVTDTYYQAMFLTTREGVVLVDAPPTLGHNLLRAIQEVTRANGKPSRVTHLVYSHSHADHIGAASLFGKHVVRIGHTETRRLLRIDADPNRPAPTVTFDDRYVLRVGGERLELAYHGPNHSPDNIFVYAPDYATLMVVDVLFPGWAPFKGLAASQDIPAWIKAHDTAMNYPWRTLVGGHLGRLGVRADATIQREYVTDLLASTRAAEASVDPTPFYEKYGPTGNSWAIFKTYLDAVATTAAAPVVAKYTGVLAAADVFTVDNAMVMLESLRIDFGELGPFGIRP</sequence>
<dbReference type="SUPFAM" id="SSF56281">
    <property type="entry name" value="Metallo-hydrolase/oxidoreductase"/>
    <property type="match status" value="1"/>
</dbReference>
<dbReference type="Pfam" id="PF00753">
    <property type="entry name" value="Lactamase_B"/>
    <property type="match status" value="1"/>
</dbReference>
<name>A0AAW8F598_9ACTN</name>
<dbReference type="Proteomes" id="UP001234216">
    <property type="component" value="Unassembled WGS sequence"/>
</dbReference>
<evidence type="ECO:0000256" key="1">
    <source>
        <dbReference type="SAM" id="SignalP"/>
    </source>
</evidence>
<dbReference type="EMBL" id="JAUSZV010000005">
    <property type="protein sequence ID" value="MDQ0904994.1"/>
    <property type="molecule type" value="Genomic_DNA"/>
</dbReference>
<protein>
    <submittedName>
        <fullName evidence="3">Glyoxylase-like metal-dependent hydrolase (Beta-lactamase superfamily II)</fullName>
    </submittedName>
</protein>
<accession>A0AAW8F598</accession>
<comment type="caution">
    <text evidence="3">The sequence shown here is derived from an EMBL/GenBank/DDBJ whole genome shotgun (WGS) entry which is preliminary data.</text>
</comment>
<evidence type="ECO:0000259" key="2">
    <source>
        <dbReference type="SMART" id="SM00849"/>
    </source>
</evidence>
<feature type="chain" id="PRO_5043510616" evidence="1">
    <location>
        <begin position="42"/>
        <end position="361"/>
    </location>
</feature>
<dbReference type="PANTHER" id="PTHR42951">
    <property type="entry name" value="METALLO-BETA-LACTAMASE DOMAIN-CONTAINING"/>
    <property type="match status" value="1"/>
</dbReference>
<reference evidence="3" key="1">
    <citation type="submission" date="2023-07" db="EMBL/GenBank/DDBJ databases">
        <title>Comparative genomics of wheat-associated soil bacteria to identify genetic determinants of phenazine resistance.</title>
        <authorList>
            <person name="Mouncey N."/>
        </authorList>
    </citation>
    <scope>NUCLEOTIDE SEQUENCE</scope>
    <source>
        <strain evidence="3">V4I22</strain>
    </source>
</reference>
<dbReference type="RefSeq" id="WP_306972499.1">
    <property type="nucleotide sequence ID" value="NZ_JAUSZV010000005.1"/>
</dbReference>
<dbReference type="GO" id="GO:0016787">
    <property type="term" value="F:hydrolase activity"/>
    <property type="evidence" value="ECO:0007669"/>
    <property type="project" value="UniProtKB-KW"/>
</dbReference>
<dbReference type="PROSITE" id="PS51318">
    <property type="entry name" value="TAT"/>
    <property type="match status" value="1"/>
</dbReference>
<evidence type="ECO:0000313" key="4">
    <source>
        <dbReference type="Proteomes" id="UP001234216"/>
    </source>
</evidence>
<dbReference type="AlphaFoldDB" id="A0AAW8F598"/>
<feature type="domain" description="Metallo-beta-lactamase" evidence="2">
    <location>
        <begin position="83"/>
        <end position="256"/>
    </location>
</feature>
<dbReference type="Gene3D" id="3.60.15.10">
    <property type="entry name" value="Ribonuclease Z/Hydroxyacylglutathione hydrolase-like"/>
    <property type="match status" value="1"/>
</dbReference>
<dbReference type="InterPro" id="IPR050855">
    <property type="entry name" value="NDM-1-like"/>
</dbReference>
<evidence type="ECO:0000313" key="3">
    <source>
        <dbReference type="EMBL" id="MDQ0904994.1"/>
    </source>
</evidence>
<feature type="signal peptide" evidence="1">
    <location>
        <begin position="1"/>
        <end position="41"/>
    </location>
</feature>
<keyword evidence="1" id="KW-0732">Signal</keyword>
<dbReference type="InterPro" id="IPR036866">
    <property type="entry name" value="RibonucZ/Hydroxyglut_hydro"/>
</dbReference>
<proteinExistence type="predicted"/>
<keyword evidence="3" id="KW-0378">Hydrolase</keyword>
<dbReference type="InterPro" id="IPR001279">
    <property type="entry name" value="Metallo-B-lactamas"/>
</dbReference>
<dbReference type="CDD" id="cd16276">
    <property type="entry name" value="metallo-hydrolase-like_MBL-fold"/>
    <property type="match status" value="1"/>
</dbReference>